<feature type="compositionally biased region" description="Low complexity" evidence="1">
    <location>
        <begin position="63"/>
        <end position="82"/>
    </location>
</feature>
<proteinExistence type="predicted"/>
<name>A0AAD9J2D8_9ANNE</name>
<dbReference type="Proteomes" id="UP001208570">
    <property type="component" value="Unassembled WGS sequence"/>
</dbReference>
<protein>
    <submittedName>
        <fullName evidence="2">Uncharacterized protein</fullName>
    </submittedName>
</protein>
<accession>A0AAD9J2D8</accession>
<dbReference type="EMBL" id="JAODUP010000761">
    <property type="protein sequence ID" value="KAK2144395.1"/>
    <property type="molecule type" value="Genomic_DNA"/>
</dbReference>
<evidence type="ECO:0000313" key="2">
    <source>
        <dbReference type="EMBL" id="KAK2144395.1"/>
    </source>
</evidence>
<dbReference type="AlphaFoldDB" id="A0AAD9J2D8"/>
<keyword evidence="3" id="KW-1185">Reference proteome</keyword>
<comment type="caution">
    <text evidence="2">The sequence shown here is derived from an EMBL/GenBank/DDBJ whole genome shotgun (WGS) entry which is preliminary data.</text>
</comment>
<evidence type="ECO:0000256" key="1">
    <source>
        <dbReference type="SAM" id="MobiDB-lite"/>
    </source>
</evidence>
<evidence type="ECO:0000313" key="3">
    <source>
        <dbReference type="Proteomes" id="UP001208570"/>
    </source>
</evidence>
<gene>
    <name evidence="2" type="ORF">LSH36_761g00005</name>
</gene>
<sequence>MHFYISRRHDQTLQCIYTAFTRCQPTKADLQLMAYRIGHLRDFMLRECRIARARTTATITTTTTTSTTVTTTRTRARTATGTHRPPSHVLKDAADSNRDRNNVWRANGPVYVIDGASPSSPDADERFRVIDAVGVNELGNDTHSKLRESSSRKDHGFVLLCQMENDKSRTECLLEAYGGASSTGRQSSVTWRVLLSLVTICVIRF</sequence>
<reference evidence="2" key="1">
    <citation type="journal article" date="2023" name="Mol. Biol. Evol.">
        <title>Third-Generation Sequencing Reveals the Adaptive Role of the Epigenome in Three Deep-Sea Polychaetes.</title>
        <authorList>
            <person name="Perez M."/>
            <person name="Aroh O."/>
            <person name="Sun Y."/>
            <person name="Lan Y."/>
            <person name="Juniper S.K."/>
            <person name="Young C.R."/>
            <person name="Angers B."/>
            <person name="Qian P.Y."/>
        </authorList>
    </citation>
    <scope>NUCLEOTIDE SEQUENCE</scope>
    <source>
        <strain evidence="2">P08H-3</strain>
    </source>
</reference>
<feature type="region of interest" description="Disordered" evidence="1">
    <location>
        <begin position="63"/>
        <end position="93"/>
    </location>
</feature>
<organism evidence="2 3">
    <name type="scientific">Paralvinella palmiformis</name>
    <dbReference type="NCBI Taxonomy" id="53620"/>
    <lineage>
        <taxon>Eukaryota</taxon>
        <taxon>Metazoa</taxon>
        <taxon>Spiralia</taxon>
        <taxon>Lophotrochozoa</taxon>
        <taxon>Annelida</taxon>
        <taxon>Polychaeta</taxon>
        <taxon>Sedentaria</taxon>
        <taxon>Canalipalpata</taxon>
        <taxon>Terebellida</taxon>
        <taxon>Terebelliformia</taxon>
        <taxon>Alvinellidae</taxon>
        <taxon>Paralvinella</taxon>
    </lineage>
</organism>